<dbReference type="STRING" id="329726.AM1_3226"/>
<name>B0CFR8_ACAM1</name>
<dbReference type="PRINTS" id="PR00080">
    <property type="entry name" value="SDRFAMILY"/>
</dbReference>
<dbReference type="GO" id="GO:0016020">
    <property type="term" value="C:membrane"/>
    <property type="evidence" value="ECO:0007669"/>
    <property type="project" value="TreeGrafter"/>
</dbReference>
<organism evidence="4 5">
    <name type="scientific">Acaryochloris marina (strain MBIC 11017)</name>
    <dbReference type="NCBI Taxonomy" id="329726"/>
    <lineage>
        <taxon>Bacteria</taxon>
        <taxon>Bacillati</taxon>
        <taxon>Cyanobacteriota</taxon>
        <taxon>Cyanophyceae</taxon>
        <taxon>Acaryochloridales</taxon>
        <taxon>Acaryochloridaceae</taxon>
        <taxon>Acaryochloris</taxon>
    </lineage>
</organism>
<protein>
    <submittedName>
        <fullName evidence="4">Oxidoreductase, short chain dehydrogenase/reductase family protein</fullName>
    </submittedName>
</protein>
<dbReference type="GO" id="GO:0016491">
    <property type="term" value="F:oxidoreductase activity"/>
    <property type="evidence" value="ECO:0007669"/>
    <property type="project" value="UniProtKB-KW"/>
</dbReference>
<dbReference type="eggNOG" id="COG0300">
    <property type="taxonomic scope" value="Bacteria"/>
</dbReference>
<dbReference type="InterPro" id="IPR002347">
    <property type="entry name" value="SDR_fam"/>
</dbReference>
<keyword evidence="5" id="KW-1185">Reference proteome</keyword>
<accession>B0CFR8</accession>
<dbReference type="RefSeq" id="WP_012163635.1">
    <property type="nucleotide sequence ID" value="NC_009925.1"/>
</dbReference>
<evidence type="ECO:0000256" key="2">
    <source>
        <dbReference type="ARBA" id="ARBA00023002"/>
    </source>
</evidence>
<evidence type="ECO:0000313" key="4">
    <source>
        <dbReference type="EMBL" id="ABW28222.1"/>
    </source>
</evidence>
<evidence type="ECO:0000256" key="3">
    <source>
        <dbReference type="RuleBase" id="RU000363"/>
    </source>
</evidence>
<dbReference type="EMBL" id="CP000828">
    <property type="protein sequence ID" value="ABW28222.1"/>
    <property type="molecule type" value="Genomic_DNA"/>
</dbReference>
<sequence>MTELNNAVVLLTGATGGFGHELTQLLLEAGSRVIRTDIDGALLEQQAEKLNPDRHPGELLPSFVANLGTADGCEDLYQNVQALNHPVDILINNAGIALYGRMDETPTERWELMMQLNLLAPMRLSNRFVADMITRRQGHIVNISSVAGWIAPTGLTGYAASKFGLRGYSDGVRSEVKDFNIKVTTVYPFFSRTPILNSDSFGSLAQGKSELPHWMTTDPHKIMQATLQGIQQNKPEVFPDLPARVLTRIKRYCPGLLQWTTNQIKRQYQKPS</sequence>
<keyword evidence="2" id="KW-0560">Oxidoreductase</keyword>
<evidence type="ECO:0000313" key="5">
    <source>
        <dbReference type="Proteomes" id="UP000000268"/>
    </source>
</evidence>
<dbReference type="Proteomes" id="UP000000268">
    <property type="component" value="Chromosome"/>
</dbReference>
<evidence type="ECO:0000256" key="1">
    <source>
        <dbReference type="ARBA" id="ARBA00006484"/>
    </source>
</evidence>
<dbReference type="AlphaFoldDB" id="B0CFR8"/>
<dbReference type="PRINTS" id="PR00081">
    <property type="entry name" value="GDHRDH"/>
</dbReference>
<dbReference type="InterPro" id="IPR036291">
    <property type="entry name" value="NAD(P)-bd_dom_sf"/>
</dbReference>
<dbReference type="PROSITE" id="PS00061">
    <property type="entry name" value="ADH_SHORT"/>
    <property type="match status" value="1"/>
</dbReference>
<dbReference type="InterPro" id="IPR020904">
    <property type="entry name" value="Sc_DH/Rdtase_CS"/>
</dbReference>
<comment type="similarity">
    <text evidence="1 3">Belongs to the short-chain dehydrogenases/reductases (SDR) family.</text>
</comment>
<dbReference type="HOGENOM" id="CLU_010194_2_1_3"/>
<dbReference type="Gene3D" id="3.40.50.720">
    <property type="entry name" value="NAD(P)-binding Rossmann-like Domain"/>
    <property type="match status" value="1"/>
</dbReference>
<dbReference type="OrthoDB" id="9808814at2"/>
<dbReference type="PANTHER" id="PTHR44196">
    <property type="entry name" value="DEHYDROGENASE/REDUCTASE SDR FAMILY MEMBER 7B"/>
    <property type="match status" value="1"/>
</dbReference>
<dbReference type="KEGG" id="amr:AM1_3226"/>
<gene>
    <name evidence="4" type="ordered locus">AM1_3226</name>
</gene>
<dbReference type="Pfam" id="PF00106">
    <property type="entry name" value="adh_short"/>
    <property type="match status" value="1"/>
</dbReference>
<dbReference type="SUPFAM" id="SSF51735">
    <property type="entry name" value="NAD(P)-binding Rossmann-fold domains"/>
    <property type="match status" value="1"/>
</dbReference>
<reference evidence="4 5" key="1">
    <citation type="journal article" date="2008" name="Proc. Natl. Acad. Sci. U.S.A.">
        <title>Niche adaptation and genome expansion in the chlorophyll d-producing cyanobacterium Acaryochloris marina.</title>
        <authorList>
            <person name="Swingley W.D."/>
            <person name="Chen M."/>
            <person name="Cheung P.C."/>
            <person name="Conrad A.L."/>
            <person name="Dejesa L.C."/>
            <person name="Hao J."/>
            <person name="Honchak B.M."/>
            <person name="Karbach L.E."/>
            <person name="Kurdoglu A."/>
            <person name="Lahiri S."/>
            <person name="Mastrian S.D."/>
            <person name="Miyashita H."/>
            <person name="Page L."/>
            <person name="Ramakrishna P."/>
            <person name="Satoh S."/>
            <person name="Sattley W.M."/>
            <person name="Shimada Y."/>
            <person name="Taylor H.L."/>
            <person name="Tomo T."/>
            <person name="Tsuchiya T."/>
            <person name="Wang Z.T."/>
            <person name="Raymond J."/>
            <person name="Mimuro M."/>
            <person name="Blankenship R.E."/>
            <person name="Touchman J.W."/>
        </authorList>
    </citation>
    <scope>NUCLEOTIDE SEQUENCE [LARGE SCALE GENOMIC DNA]</scope>
    <source>
        <strain evidence="5">MBIC 11017</strain>
    </source>
</reference>
<dbReference type="PANTHER" id="PTHR44196:SF1">
    <property type="entry name" value="DEHYDROGENASE_REDUCTASE SDR FAMILY MEMBER 7B"/>
    <property type="match status" value="1"/>
</dbReference>
<proteinExistence type="inferred from homology"/>